<sequence length="100" mass="11094">MSEKNSVPASSVEIVLSVPYVTASGQTITHVTMRAPTVRDRLLHRRSNKPEAEADLDMIAGLCGMDAADMMNMEACDYLALERQFNVFLLPPVRRKKKAS</sequence>
<gene>
    <name evidence="1" type="ORF">WR15_16900</name>
</gene>
<accession>A0A0B0VTV2</accession>
<dbReference type="EMBL" id="LGZN01000040">
    <property type="protein sequence ID" value="KNF67160.1"/>
    <property type="molecule type" value="Genomic_DNA"/>
</dbReference>
<evidence type="ECO:0000313" key="1">
    <source>
        <dbReference type="EMBL" id="KNF67160.1"/>
    </source>
</evidence>
<reference evidence="1 2" key="1">
    <citation type="submission" date="2015-07" db="EMBL/GenBank/DDBJ databases">
        <title>Genome sequences of 64 non-O157:H7 Shiga toxin-producing Escherichia coli strains.</title>
        <authorList>
            <person name="Gonzalez-Escalona N."/>
            <person name="Toro M."/>
            <person name="Timme R."/>
            <person name="Payne J."/>
        </authorList>
    </citation>
    <scope>NUCLEOTIDE SEQUENCE [LARGE SCALE GENOMIC DNA]</scope>
    <source>
        <strain evidence="1 2">CFSAN026843</strain>
    </source>
</reference>
<dbReference type="InterPro" id="IPR019289">
    <property type="entry name" value="Phage_tail_E/E"/>
</dbReference>
<dbReference type="PATRIC" id="fig|562.7396.peg.3324"/>
<protein>
    <submittedName>
        <fullName evidence="1">Uncharacterized protein</fullName>
    </submittedName>
</protein>
<evidence type="ECO:0000313" key="2">
    <source>
        <dbReference type="Proteomes" id="UP000037564"/>
    </source>
</evidence>
<comment type="caution">
    <text evidence="1">The sequence shown here is derived from an EMBL/GenBank/DDBJ whole genome shotgun (WGS) entry which is preliminary data.</text>
</comment>
<dbReference type="AlphaFoldDB" id="A0A0B0VTV2"/>
<proteinExistence type="predicted"/>
<organism evidence="1 2">
    <name type="scientific">Escherichia coli</name>
    <dbReference type="NCBI Taxonomy" id="562"/>
    <lineage>
        <taxon>Bacteria</taxon>
        <taxon>Pseudomonadati</taxon>
        <taxon>Pseudomonadota</taxon>
        <taxon>Gammaproteobacteria</taxon>
        <taxon>Enterobacterales</taxon>
        <taxon>Enterobacteriaceae</taxon>
        <taxon>Escherichia</taxon>
    </lineage>
</organism>
<dbReference type="Pfam" id="PF10109">
    <property type="entry name" value="Phage_TAC_7"/>
    <property type="match status" value="1"/>
</dbReference>
<dbReference type="Proteomes" id="UP000037564">
    <property type="component" value="Unassembled WGS sequence"/>
</dbReference>
<name>A0A0B0VTV2_ECOLX</name>
<dbReference type="RefSeq" id="WP_001291421.1">
    <property type="nucleotide sequence ID" value="NZ_BFKY01000234.1"/>
</dbReference>